<feature type="compositionally biased region" description="Basic and acidic residues" evidence="1">
    <location>
        <begin position="80"/>
        <end position="93"/>
    </location>
</feature>
<evidence type="ECO:0000313" key="2">
    <source>
        <dbReference type="EMBL" id="BAS88108.1"/>
    </source>
</evidence>
<feature type="region of interest" description="Disordered" evidence="1">
    <location>
        <begin position="49"/>
        <end position="188"/>
    </location>
</feature>
<dbReference type="AlphaFoldDB" id="A0A0P0W7T1"/>
<accession>A0A0P0W7T1</accession>
<dbReference type="Proteomes" id="UP000059680">
    <property type="component" value="Chromosome 4"/>
</dbReference>
<feature type="compositionally biased region" description="Basic and acidic residues" evidence="1">
    <location>
        <begin position="166"/>
        <end position="188"/>
    </location>
</feature>
<reference evidence="3" key="1">
    <citation type="journal article" date="2005" name="Nature">
        <title>The map-based sequence of the rice genome.</title>
        <authorList>
            <consortium name="International rice genome sequencing project (IRGSP)"/>
            <person name="Matsumoto T."/>
            <person name="Wu J."/>
            <person name="Kanamori H."/>
            <person name="Katayose Y."/>
            <person name="Fujisawa M."/>
            <person name="Namiki N."/>
            <person name="Mizuno H."/>
            <person name="Yamamoto K."/>
            <person name="Antonio B.A."/>
            <person name="Baba T."/>
            <person name="Sakata K."/>
            <person name="Nagamura Y."/>
            <person name="Aoki H."/>
            <person name="Arikawa K."/>
            <person name="Arita K."/>
            <person name="Bito T."/>
            <person name="Chiden Y."/>
            <person name="Fujitsuka N."/>
            <person name="Fukunaka R."/>
            <person name="Hamada M."/>
            <person name="Harada C."/>
            <person name="Hayashi A."/>
            <person name="Hijishita S."/>
            <person name="Honda M."/>
            <person name="Hosokawa S."/>
            <person name="Ichikawa Y."/>
            <person name="Idonuma A."/>
            <person name="Iijima M."/>
            <person name="Ikeda M."/>
            <person name="Ikeno M."/>
            <person name="Ito K."/>
            <person name="Ito S."/>
            <person name="Ito T."/>
            <person name="Ito Y."/>
            <person name="Ito Y."/>
            <person name="Iwabuchi A."/>
            <person name="Kamiya K."/>
            <person name="Karasawa W."/>
            <person name="Kurita K."/>
            <person name="Katagiri S."/>
            <person name="Kikuta A."/>
            <person name="Kobayashi H."/>
            <person name="Kobayashi N."/>
            <person name="Machita K."/>
            <person name="Maehara T."/>
            <person name="Masukawa M."/>
            <person name="Mizubayashi T."/>
            <person name="Mukai Y."/>
            <person name="Nagasaki H."/>
            <person name="Nagata Y."/>
            <person name="Naito S."/>
            <person name="Nakashima M."/>
            <person name="Nakama Y."/>
            <person name="Nakamichi Y."/>
            <person name="Nakamura M."/>
            <person name="Meguro A."/>
            <person name="Negishi M."/>
            <person name="Ohta I."/>
            <person name="Ohta T."/>
            <person name="Okamoto M."/>
            <person name="Ono N."/>
            <person name="Saji S."/>
            <person name="Sakaguchi M."/>
            <person name="Sakai K."/>
            <person name="Shibata M."/>
            <person name="Shimokawa T."/>
            <person name="Song J."/>
            <person name="Takazaki Y."/>
            <person name="Terasawa K."/>
            <person name="Tsugane M."/>
            <person name="Tsuji K."/>
            <person name="Ueda S."/>
            <person name="Waki K."/>
            <person name="Yamagata H."/>
            <person name="Yamamoto M."/>
            <person name="Yamamoto S."/>
            <person name="Yamane H."/>
            <person name="Yoshiki S."/>
            <person name="Yoshihara R."/>
            <person name="Yukawa K."/>
            <person name="Zhong H."/>
            <person name="Yano M."/>
            <person name="Yuan Q."/>
            <person name="Ouyang S."/>
            <person name="Liu J."/>
            <person name="Jones K.M."/>
            <person name="Gansberger K."/>
            <person name="Moffat K."/>
            <person name="Hill J."/>
            <person name="Bera J."/>
            <person name="Fadrosh D."/>
            <person name="Jin S."/>
            <person name="Johri S."/>
            <person name="Kim M."/>
            <person name="Overton L."/>
            <person name="Reardon M."/>
            <person name="Tsitrin T."/>
            <person name="Vuong H."/>
            <person name="Weaver B."/>
            <person name="Ciecko A."/>
            <person name="Tallon L."/>
            <person name="Jackson J."/>
            <person name="Pai G."/>
            <person name="Aken S.V."/>
            <person name="Utterback T."/>
            <person name="Reidmuller S."/>
            <person name="Feldblyum T."/>
            <person name="Hsiao J."/>
            <person name="Zismann V."/>
            <person name="Iobst S."/>
            <person name="de Vazeille A.R."/>
            <person name="Buell C.R."/>
            <person name="Ying K."/>
            <person name="Li Y."/>
            <person name="Lu T."/>
            <person name="Huang Y."/>
            <person name="Zhao Q."/>
            <person name="Feng Q."/>
            <person name="Zhang L."/>
            <person name="Zhu J."/>
            <person name="Weng Q."/>
            <person name="Mu J."/>
            <person name="Lu Y."/>
            <person name="Fan D."/>
            <person name="Liu Y."/>
            <person name="Guan J."/>
            <person name="Zhang Y."/>
            <person name="Yu S."/>
            <person name="Liu X."/>
            <person name="Zhang Y."/>
            <person name="Hong G."/>
            <person name="Han B."/>
            <person name="Choisne N."/>
            <person name="Demange N."/>
            <person name="Orjeda G."/>
            <person name="Samain S."/>
            <person name="Cattolico L."/>
            <person name="Pelletier E."/>
            <person name="Couloux A."/>
            <person name="Segurens B."/>
            <person name="Wincker P."/>
            <person name="D'Hont A."/>
            <person name="Scarpelli C."/>
            <person name="Weissenbach J."/>
            <person name="Salanoubat M."/>
            <person name="Quetier F."/>
            <person name="Yu Y."/>
            <person name="Kim H.R."/>
            <person name="Rambo T."/>
            <person name="Currie J."/>
            <person name="Collura K."/>
            <person name="Luo M."/>
            <person name="Yang T."/>
            <person name="Ammiraju J.S.S."/>
            <person name="Engler F."/>
            <person name="Soderlund C."/>
            <person name="Wing R.A."/>
            <person name="Palmer L.E."/>
            <person name="de la Bastide M."/>
            <person name="Spiegel L."/>
            <person name="Nascimento L."/>
            <person name="Zutavern T."/>
            <person name="O'Shaughnessy A."/>
            <person name="Dike S."/>
            <person name="Dedhia N."/>
            <person name="Preston R."/>
            <person name="Balija V."/>
            <person name="McCombie W.R."/>
            <person name="Chow T."/>
            <person name="Chen H."/>
            <person name="Chung M."/>
            <person name="Chen C."/>
            <person name="Shaw J."/>
            <person name="Wu H."/>
            <person name="Hsiao K."/>
            <person name="Chao Y."/>
            <person name="Chu M."/>
            <person name="Cheng C."/>
            <person name="Hour A."/>
            <person name="Lee P."/>
            <person name="Lin S."/>
            <person name="Lin Y."/>
            <person name="Liou J."/>
            <person name="Liu S."/>
            <person name="Hsing Y."/>
            <person name="Raghuvanshi S."/>
            <person name="Mohanty A."/>
            <person name="Bharti A.K."/>
            <person name="Gaur A."/>
            <person name="Gupta V."/>
            <person name="Kumar D."/>
            <person name="Ravi V."/>
            <person name="Vij S."/>
            <person name="Kapur A."/>
            <person name="Khurana P."/>
            <person name="Khurana P."/>
            <person name="Khurana J.P."/>
            <person name="Tyagi A.K."/>
            <person name="Gaikwad K."/>
            <person name="Singh A."/>
            <person name="Dalal V."/>
            <person name="Srivastava S."/>
            <person name="Dixit A."/>
            <person name="Pal A.K."/>
            <person name="Ghazi I.A."/>
            <person name="Yadav M."/>
            <person name="Pandit A."/>
            <person name="Bhargava A."/>
            <person name="Sureshbabu K."/>
            <person name="Batra K."/>
            <person name="Sharma T.R."/>
            <person name="Mohapatra T."/>
            <person name="Singh N.K."/>
            <person name="Messing J."/>
            <person name="Nelson A.B."/>
            <person name="Fuks G."/>
            <person name="Kavchok S."/>
            <person name="Keizer G."/>
            <person name="Linton E."/>
            <person name="Llaca V."/>
            <person name="Song R."/>
            <person name="Tanyolac B."/>
            <person name="Young S."/>
            <person name="Ho-Il K."/>
            <person name="Hahn J.H."/>
            <person name="Sangsakoo G."/>
            <person name="Vanavichit A."/>
            <person name="de Mattos Luiz.A.T."/>
            <person name="Zimmer P.D."/>
            <person name="Malone G."/>
            <person name="Dellagostin O."/>
            <person name="de Oliveira A.C."/>
            <person name="Bevan M."/>
            <person name="Bancroft I."/>
            <person name="Minx P."/>
            <person name="Cordum H."/>
            <person name="Wilson R."/>
            <person name="Cheng Z."/>
            <person name="Jin W."/>
            <person name="Jiang J."/>
            <person name="Leong S.A."/>
            <person name="Iwama H."/>
            <person name="Gojobori T."/>
            <person name="Itoh T."/>
            <person name="Niimura Y."/>
            <person name="Fujii Y."/>
            <person name="Habara T."/>
            <person name="Sakai H."/>
            <person name="Sato Y."/>
            <person name="Wilson G."/>
            <person name="Kumar K."/>
            <person name="McCouch S."/>
            <person name="Juretic N."/>
            <person name="Hoen D."/>
            <person name="Wright S."/>
            <person name="Bruskiewich R."/>
            <person name="Bureau T."/>
            <person name="Miyao A."/>
            <person name="Hirochika H."/>
            <person name="Nishikawa T."/>
            <person name="Kadowaki K."/>
            <person name="Sugiura M."/>
            <person name="Burr B."/>
            <person name="Sasaki T."/>
        </authorList>
    </citation>
    <scope>NUCLEOTIDE SEQUENCE [LARGE SCALE GENOMIC DNA]</scope>
    <source>
        <strain evidence="3">cv. Nipponbare</strain>
    </source>
</reference>
<dbReference type="EMBL" id="AP014960">
    <property type="protein sequence ID" value="BAS88108.1"/>
    <property type="molecule type" value="Genomic_DNA"/>
</dbReference>
<dbReference type="InParanoid" id="A0A0P0W7T1"/>
<name>A0A0P0W7T1_ORYSJ</name>
<sequence length="226" mass="24604">MSRLTHLRLQFLERIDEHVVGVLQPVELAQHRLQERRVRLRRLHERRHVLRPELHAQQPPERAPVHDGQPNAPRPDLPVDDVHGARLREERGGWHPSAARHAPRPREVRVVHQHAGRPPRGGLGAEEDTQGLRAHIRQPPGVLPGVPAGRHAAGVEAVGDGGDAEGGERGRDGGENVAGGDERGEEAVVRREVAAELQDRVDVALRLGESEEEDMAAGAAAAVLGG</sequence>
<gene>
    <name evidence="2" type="ordered locus">Os04g0206850</name>
    <name evidence="2" type="ORF">OSNPB_040206850</name>
</gene>
<dbReference type="FunCoup" id="A0A0P0W7T1">
    <property type="interactions" value="2"/>
</dbReference>
<proteinExistence type="predicted"/>
<protein>
    <submittedName>
        <fullName evidence="2">Os04g0206850 protein</fullName>
    </submittedName>
</protein>
<organism evidence="2 3">
    <name type="scientific">Oryza sativa subsp. japonica</name>
    <name type="common">Rice</name>
    <dbReference type="NCBI Taxonomy" id="39947"/>
    <lineage>
        <taxon>Eukaryota</taxon>
        <taxon>Viridiplantae</taxon>
        <taxon>Streptophyta</taxon>
        <taxon>Embryophyta</taxon>
        <taxon>Tracheophyta</taxon>
        <taxon>Spermatophyta</taxon>
        <taxon>Magnoliopsida</taxon>
        <taxon>Liliopsida</taxon>
        <taxon>Poales</taxon>
        <taxon>Poaceae</taxon>
        <taxon>BOP clade</taxon>
        <taxon>Oryzoideae</taxon>
        <taxon>Oryzeae</taxon>
        <taxon>Oryzinae</taxon>
        <taxon>Oryza</taxon>
        <taxon>Oryza sativa</taxon>
    </lineage>
</organism>
<reference evidence="2 3" key="2">
    <citation type="journal article" date="2013" name="Plant Cell Physiol.">
        <title>Rice Annotation Project Database (RAP-DB): an integrative and interactive database for rice genomics.</title>
        <authorList>
            <person name="Sakai H."/>
            <person name="Lee S.S."/>
            <person name="Tanaka T."/>
            <person name="Numa H."/>
            <person name="Kim J."/>
            <person name="Kawahara Y."/>
            <person name="Wakimoto H."/>
            <person name="Yang C.C."/>
            <person name="Iwamoto M."/>
            <person name="Abe T."/>
            <person name="Yamada Y."/>
            <person name="Muto A."/>
            <person name="Inokuchi H."/>
            <person name="Ikemura T."/>
            <person name="Matsumoto T."/>
            <person name="Sasaki T."/>
            <person name="Itoh T."/>
        </authorList>
    </citation>
    <scope>NUCLEOTIDE SEQUENCE [LARGE SCALE GENOMIC DNA]</scope>
    <source>
        <strain evidence="3">cv. Nipponbare</strain>
    </source>
</reference>
<dbReference type="Gramene" id="Os04t0206850-00">
    <property type="protein sequence ID" value="Os04t0206850-00"/>
    <property type="gene ID" value="Os04g0206850"/>
</dbReference>
<evidence type="ECO:0000313" key="3">
    <source>
        <dbReference type="Proteomes" id="UP000059680"/>
    </source>
</evidence>
<dbReference type="PaxDb" id="39947-A0A0P0W7T1"/>
<evidence type="ECO:0000256" key="1">
    <source>
        <dbReference type="SAM" id="MobiDB-lite"/>
    </source>
</evidence>
<feature type="non-terminal residue" evidence="2">
    <location>
        <position position="226"/>
    </location>
</feature>
<keyword evidence="3" id="KW-1185">Reference proteome</keyword>
<reference evidence="2 3" key="3">
    <citation type="journal article" date="2013" name="Rice">
        <title>Improvement of the Oryza sativa Nipponbare reference genome using next generation sequence and optical map data.</title>
        <authorList>
            <person name="Kawahara Y."/>
            <person name="de la Bastide M."/>
            <person name="Hamilton J.P."/>
            <person name="Kanamori H."/>
            <person name="McCombie W.R."/>
            <person name="Ouyang S."/>
            <person name="Schwartz D.C."/>
            <person name="Tanaka T."/>
            <person name="Wu J."/>
            <person name="Zhou S."/>
            <person name="Childs K.L."/>
            <person name="Davidson R.M."/>
            <person name="Lin H."/>
            <person name="Quesada-Ocampo L."/>
            <person name="Vaillancourt B."/>
            <person name="Sakai H."/>
            <person name="Lee S.S."/>
            <person name="Kim J."/>
            <person name="Numa H."/>
            <person name="Itoh T."/>
            <person name="Buell C.R."/>
            <person name="Matsumoto T."/>
        </authorList>
    </citation>
    <scope>NUCLEOTIDE SEQUENCE [LARGE SCALE GENOMIC DNA]</scope>
    <source>
        <strain evidence="3">cv. Nipponbare</strain>
    </source>
</reference>